<sequence>MNVKSGLEIVRLHHEYNARINELEEAATKLGGYGYTQALLEEQMTKLRADLTLLEDTRFQALAPVIVVTSSLGAAAREVPD</sequence>
<dbReference type="AlphaFoldDB" id="A0A644SUW1"/>
<reference evidence="1" key="1">
    <citation type="submission" date="2019-08" db="EMBL/GenBank/DDBJ databases">
        <authorList>
            <person name="Kucharzyk K."/>
            <person name="Murdoch R.W."/>
            <person name="Higgins S."/>
            <person name="Loffler F."/>
        </authorList>
    </citation>
    <scope>NUCLEOTIDE SEQUENCE</scope>
</reference>
<dbReference type="EMBL" id="VSSQ01000007">
    <property type="protein sequence ID" value="MPL58478.1"/>
    <property type="molecule type" value="Genomic_DNA"/>
</dbReference>
<protein>
    <submittedName>
        <fullName evidence="1">Uncharacterized protein</fullName>
    </submittedName>
</protein>
<organism evidence="1">
    <name type="scientific">bioreactor metagenome</name>
    <dbReference type="NCBI Taxonomy" id="1076179"/>
    <lineage>
        <taxon>unclassified sequences</taxon>
        <taxon>metagenomes</taxon>
        <taxon>ecological metagenomes</taxon>
    </lineage>
</organism>
<proteinExistence type="predicted"/>
<name>A0A644SUW1_9ZZZZ</name>
<comment type="caution">
    <text evidence="1">The sequence shown here is derived from an EMBL/GenBank/DDBJ whole genome shotgun (WGS) entry which is preliminary data.</text>
</comment>
<evidence type="ECO:0000313" key="1">
    <source>
        <dbReference type="EMBL" id="MPL58478.1"/>
    </source>
</evidence>
<gene>
    <name evidence="1" type="ORF">SDC9_04011</name>
</gene>
<accession>A0A644SUW1</accession>